<dbReference type="SUPFAM" id="SSF75217">
    <property type="entry name" value="alpha/beta knot"/>
    <property type="match status" value="1"/>
</dbReference>
<feature type="domain" description="Ribosomal RNA small subunit methyltransferase E PUA-like" evidence="14">
    <location>
        <begin position="42"/>
        <end position="82"/>
    </location>
</feature>
<dbReference type="Gene3D" id="3.40.1280.10">
    <property type="match status" value="1"/>
</dbReference>
<evidence type="ECO:0000259" key="13">
    <source>
        <dbReference type="Pfam" id="PF04452"/>
    </source>
</evidence>
<proteinExistence type="inferred from homology"/>
<keyword evidence="7 12" id="KW-0489">Methyltransferase</keyword>
<dbReference type="InterPro" id="IPR029026">
    <property type="entry name" value="tRNA_m1G_MTases_N"/>
</dbReference>
<keyword evidence="9 12" id="KW-0949">S-adenosyl-L-methionine</keyword>
<dbReference type="InterPro" id="IPR006700">
    <property type="entry name" value="RsmE"/>
</dbReference>
<dbReference type="InterPro" id="IPR046887">
    <property type="entry name" value="RsmE_PUA-like"/>
</dbReference>
<evidence type="ECO:0000256" key="9">
    <source>
        <dbReference type="ARBA" id="ARBA00022691"/>
    </source>
</evidence>
<dbReference type="NCBIfam" id="NF008696">
    <property type="entry name" value="PRK11713.3-5"/>
    <property type="match status" value="1"/>
</dbReference>
<evidence type="ECO:0000256" key="5">
    <source>
        <dbReference type="ARBA" id="ARBA00022490"/>
    </source>
</evidence>
<evidence type="ECO:0000256" key="4">
    <source>
        <dbReference type="ARBA" id="ARBA00013673"/>
    </source>
</evidence>
<comment type="catalytic activity">
    <reaction evidence="11 12">
        <text>uridine(1498) in 16S rRNA + S-adenosyl-L-methionine = N(3)-methyluridine(1498) in 16S rRNA + S-adenosyl-L-homocysteine + H(+)</text>
        <dbReference type="Rhea" id="RHEA:42920"/>
        <dbReference type="Rhea" id="RHEA-COMP:10283"/>
        <dbReference type="Rhea" id="RHEA-COMP:10284"/>
        <dbReference type="ChEBI" id="CHEBI:15378"/>
        <dbReference type="ChEBI" id="CHEBI:57856"/>
        <dbReference type="ChEBI" id="CHEBI:59789"/>
        <dbReference type="ChEBI" id="CHEBI:65315"/>
        <dbReference type="ChEBI" id="CHEBI:74502"/>
        <dbReference type="EC" id="2.1.1.193"/>
    </reaction>
</comment>
<reference evidence="15 16" key="1">
    <citation type="submission" date="2020-12" db="EMBL/GenBank/DDBJ databases">
        <title>Sphingomonas sp.</title>
        <authorList>
            <person name="Kim M.K."/>
        </authorList>
    </citation>
    <scope>NUCLEOTIDE SEQUENCE [LARGE SCALE GENOMIC DNA]</scope>
    <source>
        <strain evidence="15 16">BT552</strain>
    </source>
</reference>
<evidence type="ECO:0000256" key="10">
    <source>
        <dbReference type="ARBA" id="ARBA00025699"/>
    </source>
</evidence>
<evidence type="ECO:0000259" key="14">
    <source>
        <dbReference type="Pfam" id="PF20260"/>
    </source>
</evidence>
<comment type="caution">
    <text evidence="15">The sequence shown here is derived from an EMBL/GenBank/DDBJ whole genome shotgun (WGS) entry which is preliminary data.</text>
</comment>
<comment type="similarity">
    <text evidence="2 12">Belongs to the RNA methyltransferase RsmE family.</text>
</comment>
<dbReference type="Pfam" id="PF20260">
    <property type="entry name" value="PUA_4"/>
    <property type="match status" value="1"/>
</dbReference>
<name>A0ABS2D8W7_9SPHN</name>
<feature type="domain" description="Ribosomal RNA small subunit methyltransferase E methyltransferase" evidence="13">
    <location>
        <begin position="99"/>
        <end position="252"/>
    </location>
</feature>
<dbReference type="Proteomes" id="UP000763641">
    <property type="component" value="Unassembled WGS sequence"/>
</dbReference>
<protein>
    <recommendedName>
        <fullName evidence="4 12">Ribosomal RNA small subunit methyltransferase E</fullName>
        <ecNumber evidence="3 12">2.1.1.193</ecNumber>
    </recommendedName>
</protein>
<keyword evidence="16" id="KW-1185">Reference proteome</keyword>
<keyword evidence="6 12" id="KW-0698">rRNA processing</keyword>
<evidence type="ECO:0000256" key="12">
    <source>
        <dbReference type="PIRNR" id="PIRNR015601"/>
    </source>
</evidence>
<keyword evidence="5 12" id="KW-0963">Cytoplasm</keyword>
<evidence type="ECO:0000256" key="6">
    <source>
        <dbReference type="ARBA" id="ARBA00022552"/>
    </source>
</evidence>
<evidence type="ECO:0000256" key="11">
    <source>
        <dbReference type="ARBA" id="ARBA00047944"/>
    </source>
</evidence>
<comment type="subcellular location">
    <subcellularLocation>
        <location evidence="1 12">Cytoplasm</location>
    </subcellularLocation>
</comment>
<dbReference type="PIRSF" id="PIRSF015601">
    <property type="entry name" value="MTase_slr0722"/>
    <property type="match status" value="1"/>
</dbReference>
<dbReference type="GO" id="GO:0008168">
    <property type="term" value="F:methyltransferase activity"/>
    <property type="evidence" value="ECO:0007669"/>
    <property type="project" value="UniProtKB-KW"/>
</dbReference>
<dbReference type="SUPFAM" id="SSF88697">
    <property type="entry name" value="PUA domain-like"/>
    <property type="match status" value="1"/>
</dbReference>
<organism evidence="15 16">
    <name type="scientific">Sphingomonas longa</name>
    <dbReference type="NCBI Taxonomy" id="2778730"/>
    <lineage>
        <taxon>Bacteria</taxon>
        <taxon>Pseudomonadati</taxon>
        <taxon>Pseudomonadota</taxon>
        <taxon>Alphaproteobacteria</taxon>
        <taxon>Sphingomonadales</taxon>
        <taxon>Sphingomonadaceae</taxon>
        <taxon>Sphingomonas</taxon>
    </lineage>
</organism>
<dbReference type="PANTHER" id="PTHR30027">
    <property type="entry name" value="RIBOSOMAL RNA SMALL SUBUNIT METHYLTRANSFERASE E"/>
    <property type="match status" value="1"/>
</dbReference>
<gene>
    <name evidence="15" type="ORF">ILT43_13330</name>
</gene>
<dbReference type="CDD" id="cd18084">
    <property type="entry name" value="RsmE-like"/>
    <property type="match status" value="1"/>
</dbReference>
<dbReference type="NCBIfam" id="TIGR00046">
    <property type="entry name" value="RsmE family RNA methyltransferase"/>
    <property type="match status" value="1"/>
</dbReference>
<dbReference type="Gene3D" id="2.40.240.20">
    <property type="entry name" value="Hypothetical PUA domain-like, domain 1"/>
    <property type="match status" value="1"/>
</dbReference>
<evidence type="ECO:0000256" key="7">
    <source>
        <dbReference type="ARBA" id="ARBA00022603"/>
    </source>
</evidence>
<dbReference type="InterPro" id="IPR015947">
    <property type="entry name" value="PUA-like_sf"/>
</dbReference>
<keyword evidence="8 12" id="KW-0808">Transferase</keyword>
<evidence type="ECO:0000256" key="2">
    <source>
        <dbReference type="ARBA" id="ARBA00005528"/>
    </source>
</evidence>
<evidence type="ECO:0000313" key="15">
    <source>
        <dbReference type="EMBL" id="MBM6577360.1"/>
    </source>
</evidence>
<dbReference type="EMBL" id="JAFEMC010000003">
    <property type="protein sequence ID" value="MBM6577360.1"/>
    <property type="molecule type" value="Genomic_DNA"/>
</dbReference>
<dbReference type="InterPro" id="IPR046886">
    <property type="entry name" value="RsmE_MTase_dom"/>
</dbReference>
<sequence length="259" mass="28116">MGDRAAHLEEEAVMAATPAWPPRSTPRLFVDEVLMAGARRVDGPAAHYLGSVMRMKPGDPVKLFDDRTGEWLAVATSVGKRDLMLDVQERLAEREAVPDLWLCAAPLKKNRVDWMAEKACELGVDRYVPVVTRRTVVDKPNTERLRTHMIEAAEQCGRTALPQVAEPVKLMALLRDWPEDRALFFADEVGGEPALAAMRARSGAGAILIGPEGGFDEDERAAIRACPATVGVTLGPRILRADTAAAAAVALWMAAAGDW</sequence>
<comment type="function">
    <text evidence="10 12">Specifically methylates the N3 position of the uracil ring of uridine 1498 (m3U1498) in 16S rRNA. Acts on the fully assembled 30S ribosomal subunit.</text>
</comment>
<evidence type="ECO:0000256" key="3">
    <source>
        <dbReference type="ARBA" id="ARBA00012328"/>
    </source>
</evidence>
<dbReference type="PANTHER" id="PTHR30027:SF3">
    <property type="entry name" value="16S RRNA (URACIL(1498)-N(3))-METHYLTRANSFERASE"/>
    <property type="match status" value="1"/>
</dbReference>
<evidence type="ECO:0000313" key="16">
    <source>
        <dbReference type="Proteomes" id="UP000763641"/>
    </source>
</evidence>
<accession>A0ABS2D8W7</accession>
<dbReference type="Pfam" id="PF04452">
    <property type="entry name" value="Methyltrans_RNA"/>
    <property type="match status" value="1"/>
</dbReference>
<dbReference type="GO" id="GO:0032259">
    <property type="term" value="P:methylation"/>
    <property type="evidence" value="ECO:0007669"/>
    <property type="project" value="UniProtKB-KW"/>
</dbReference>
<dbReference type="InterPro" id="IPR029028">
    <property type="entry name" value="Alpha/beta_knot_MTases"/>
</dbReference>
<dbReference type="EC" id="2.1.1.193" evidence="3 12"/>
<evidence type="ECO:0000256" key="8">
    <source>
        <dbReference type="ARBA" id="ARBA00022679"/>
    </source>
</evidence>
<evidence type="ECO:0000256" key="1">
    <source>
        <dbReference type="ARBA" id="ARBA00004496"/>
    </source>
</evidence>